<accession>A0A167NVJ1</accession>
<dbReference type="STRING" id="1330018.A0A167NVJ1"/>
<dbReference type="PROSITE" id="PS51821">
    <property type="entry name" value="VELVET"/>
    <property type="match status" value="1"/>
</dbReference>
<dbReference type="EMBL" id="KV417277">
    <property type="protein sequence ID" value="KZO98126.1"/>
    <property type="molecule type" value="Genomic_DNA"/>
</dbReference>
<feature type="domain" description="Velvet" evidence="6">
    <location>
        <begin position="1"/>
        <end position="285"/>
    </location>
</feature>
<feature type="region of interest" description="Disordered" evidence="5">
    <location>
        <begin position="25"/>
        <end position="73"/>
    </location>
</feature>
<dbReference type="Pfam" id="PF11754">
    <property type="entry name" value="Velvet"/>
    <property type="match status" value="1"/>
</dbReference>
<reference evidence="7 8" key="1">
    <citation type="journal article" date="2016" name="Mol. Biol. Evol.">
        <title>Comparative Genomics of Early-Diverging Mushroom-Forming Fungi Provides Insights into the Origins of Lignocellulose Decay Capabilities.</title>
        <authorList>
            <person name="Nagy L.G."/>
            <person name="Riley R."/>
            <person name="Tritt A."/>
            <person name="Adam C."/>
            <person name="Daum C."/>
            <person name="Floudas D."/>
            <person name="Sun H."/>
            <person name="Yadav J.S."/>
            <person name="Pangilinan J."/>
            <person name="Larsson K.H."/>
            <person name="Matsuura K."/>
            <person name="Barry K."/>
            <person name="Labutti K."/>
            <person name="Kuo R."/>
            <person name="Ohm R.A."/>
            <person name="Bhattacharya S.S."/>
            <person name="Shirouzu T."/>
            <person name="Yoshinaga Y."/>
            <person name="Martin F.M."/>
            <person name="Grigoriev I.V."/>
            <person name="Hibbett D.S."/>
        </authorList>
    </citation>
    <scope>NUCLEOTIDE SEQUENCE [LARGE SCALE GENOMIC DNA]</scope>
    <source>
        <strain evidence="7 8">TUFC12733</strain>
    </source>
</reference>
<evidence type="ECO:0000256" key="5">
    <source>
        <dbReference type="SAM" id="MobiDB-lite"/>
    </source>
</evidence>
<dbReference type="PANTHER" id="PTHR33572:SF3">
    <property type="entry name" value="VELVET COMPLEX SUBUNIT B"/>
    <property type="match status" value="1"/>
</dbReference>
<dbReference type="PANTHER" id="PTHR33572">
    <property type="entry name" value="SPORE DEVELOPMENT REGULATOR VOSA"/>
    <property type="match status" value="1"/>
</dbReference>
<dbReference type="Proteomes" id="UP000076738">
    <property type="component" value="Unassembled WGS sequence"/>
</dbReference>
<evidence type="ECO:0000256" key="3">
    <source>
        <dbReference type="ARBA" id="ARBA00023163"/>
    </source>
</evidence>
<evidence type="ECO:0000313" key="8">
    <source>
        <dbReference type="Proteomes" id="UP000076738"/>
    </source>
</evidence>
<keyword evidence="4" id="KW-0539">Nucleus</keyword>
<evidence type="ECO:0000256" key="1">
    <source>
        <dbReference type="ARBA" id="ARBA00004123"/>
    </source>
</evidence>
<dbReference type="GO" id="GO:0005634">
    <property type="term" value="C:nucleus"/>
    <property type="evidence" value="ECO:0007669"/>
    <property type="project" value="UniProtKB-SubCell"/>
</dbReference>
<proteinExistence type="predicted"/>
<evidence type="ECO:0000259" key="6">
    <source>
        <dbReference type="PROSITE" id="PS51821"/>
    </source>
</evidence>
<keyword evidence="8" id="KW-1185">Reference proteome</keyword>
<feature type="compositionally biased region" description="Polar residues" evidence="5">
    <location>
        <begin position="35"/>
        <end position="62"/>
    </location>
</feature>
<dbReference type="OrthoDB" id="5599552at2759"/>
<evidence type="ECO:0000256" key="2">
    <source>
        <dbReference type="ARBA" id="ARBA00023015"/>
    </source>
</evidence>
<name>A0A167NVJ1_CALVF</name>
<dbReference type="InterPro" id="IPR038491">
    <property type="entry name" value="Velvet_dom_sf"/>
</dbReference>
<comment type="subcellular location">
    <subcellularLocation>
        <location evidence="1">Nucleus</location>
    </subcellularLocation>
</comment>
<organism evidence="7 8">
    <name type="scientific">Calocera viscosa (strain TUFC12733)</name>
    <dbReference type="NCBI Taxonomy" id="1330018"/>
    <lineage>
        <taxon>Eukaryota</taxon>
        <taxon>Fungi</taxon>
        <taxon>Dikarya</taxon>
        <taxon>Basidiomycota</taxon>
        <taxon>Agaricomycotina</taxon>
        <taxon>Dacrymycetes</taxon>
        <taxon>Dacrymycetales</taxon>
        <taxon>Dacrymycetaceae</taxon>
        <taxon>Calocera</taxon>
    </lineage>
</organism>
<evidence type="ECO:0000313" key="7">
    <source>
        <dbReference type="EMBL" id="KZO98126.1"/>
    </source>
</evidence>
<dbReference type="InterPro" id="IPR037525">
    <property type="entry name" value="Velvet_dom"/>
</dbReference>
<protein>
    <recommendedName>
        <fullName evidence="6">Velvet domain-containing protein</fullName>
    </recommendedName>
</protein>
<keyword evidence="2" id="KW-0805">Transcription regulation</keyword>
<evidence type="ECO:0000256" key="4">
    <source>
        <dbReference type="ARBA" id="ARBA00023242"/>
    </source>
</evidence>
<gene>
    <name evidence="7" type="ORF">CALVIDRAFT_55048</name>
</gene>
<keyword evidence="3" id="KW-0804">Transcription</keyword>
<dbReference type="Gene3D" id="2.60.40.3960">
    <property type="entry name" value="Velvet domain"/>
    <property type="match status" value="1"/>
</dbReference>
<dbReference type="InterPro" id="IPR021740">
    <property type="entry name" value="Velvet"/>
</dbReference>
<sequence>MSWHSFPHAGVAVLPSIRTFEALGPPNQDAIRNRPYTQSTPSWSFTDSPPSRYDQLSSTTPWESPHRPPKLQIDTTLPHLSSAFSNQPQTAPASHLQFPRATSQYETVPMSGRSDTYTYSPVWQERQYVNGASGRLGLTPSSSHWSMNGGYRNDSQASGLPSLGSALLREPALKKYSRTLIGPVVANGVQLHDDKKREGIYFIFSDLSIRVEGIFRLRVRLVPIILPTTLISTHGRSRSGENAKMLAQAWSEPFEVFSAKRFPGVPEITALSQALSAQGQKLPTTEDGRS</sequence>
<dbReference type="AlphaFoldDB" id="A0A167NVJ1"/>